<protein>
    <recommendedName>
        <fullName evidence="4">PsbP C-terminal domain-containing protein</fullName>
    </recommendedName>
</protein>
<comment type="caution">
    <text evidence="2">The sequence shown here is derived from an EMBL/GenBank/DDBJ whole genome shotgun (WGS) entry which is preliminary data.</text>
</comment>
<dbReference type="RefSeq" id="WP_191734682.1">
    <property type="nucleotide sequence ID" value="NZ_JACYFS010000001.1"/>
</dbReference>
<dbReference type="PROSITE" id="PS51257">
    <property type="entry name" value="PROKAR_LIPOPROTEIN"/>
    <property type="match status" value="1"/>
</dbReference>
<accession>A0ABR8Z6D5</accession>
<evidence type="ECO:0000256" key="1">
    <source>
        <dbReference type="SAM" id="SignalP"/>
    </source>
</evidence>
<gene>
    <name evidence="2" type="ORF">IC610_00235</name>
</gene>
<keyword evidence="1" id="KW-0732">Signal</keyword>
<feature type="chain" id="PRO_5047366701" description="PsbP C-terminal domain-containing protein" evidence="1">
    <location>
        <begin position="20"/>
        <end position="226"/>
    </location>
</feature>
<dbReference type="EMBL" id="JACYFS010000001">
    <property type="protein sequence ID" value="MBD8080842.1"/>
    <property type="molecule type" value="Genomic_DNA"/>
</dbReference>
<feature type="signal peptide" evidence="1">
    <location>
        <begin position="1"/>
        <end position="19"/>
    </location>
</feature>
<name>A0ABR8Z6D5_9FLAO</name>
<keyword evidence="3" id="KW-1185">Reference proteome</keyword>
<evidence type="ECO:0000313" key="2">
    <source>
        <dbReference type="EMBL" id="MBD8080842.1"/>
    </source>
</evidence>
<organism evidence="2 3">
    <name type="scientific">Chryseobacterium caseinilyticum</name>
    <dbReference type="NCBI Taxonomy" id="2771428"/>
    <lineage>
        <taxon>Bacteria</taxon>
        <taxon>Pseudomonadati</taxon>
        <taxon>Bacteroidota</taxon>
        <taxon>Flavobacteriia</taxon>
        <taxon>Flavobacteriales</taxon>
        <taxon>Weeksellaceae</taxon>
        <taxon>Chryseobacterium group</taxon>
        <taxon>Chryseobacterium</taxon>
    </lineage>
</organism>
<evidence type="ECO:0008006" key="4">
    <source>
        <dbReference type="Google" id="ProtNLM"/>
    </source>
</evidence>
<proteinExistence type="predicted"/>
<dbReference type="Proteomes" id="UP000637299">
    <property type="component" value="Unassembled WGS sequence"/>
</dbReference>
<evidence type="ECO:0000313" key="3">
    <source>
        <dbReference type="Proteomes" id="UP000637299"/>
    </source>
</evidence>
<sequence length="226" mass="25846">MKFVLLFLSLFLVSCKNKAEDIPKIPKGTINQNWVYNNEMLKFKMQLPRNWNFVDNSQGASAFIPMKENMTHSIFKNEDITINENFNFADEASIVQLFVISKNTQDEIRNGNRKGDLGFVVVSSENGNAEDDVEDAQKEILSQLKDNPEALKLNEKNLKTSGNLSFGKNDKIPYFHFTVGDYNGNATGNRIYAFKNYGTYNLLILITYFSENELIEIKSLLETIEN</sequence>
<reference evidence="2 3" key="1">
    <citation type="submission" date="2020-09" db="EMBL/GenBank/DDBJ databases">
        <title>Genome seq and assembly of Chryseobacterium sp.</title>
        <authorList>
            <person name="Chhetri G."/>
        </authorList>
    </citation>
    <scope>NUCLEOTIDE SEQUENCE [LARGE SCALE GENOMIC DNA]</scope>
    <source>
        <strain evidence="2 3">GCR10</strain>
    </source>
</reference>